<comment type="caution">
    <text evidence="2">The sequence shown here is derived from an EMBL/GenBank/DDBJ whole genome shotgun (WGS) entry which is preliminary data.</text>
</comment>
<dbReference type="EMBL" id="JAPUFD010000009">
    <property type="protein sequence ID" value="MDI1489231.1"/>
    <property type="molecule type" value="Genomic_DNA"/>
</dbReference>
<feature type="region of interest" description="Disordered" evidence="1">
    <location>
        <begin position="1"/>
        <end position="28"/>
    </location>
</feature>
<reference evidence="2" key="1">
    <citation type="journal article" date="2023" name="Genome Biol. Evol.">
        <title>First Whole Genome Sequence and Flow Cytometry Genome Size Data for the Lichen-Forming Fungus Ramalina farinacea (Ascomycota).</title>
        <authorList>
            <person name="Llewellyn T."/>
            <person name="Mian S."/>
            <person name="Hill R."/>
            <person name="Leitch I.J."/>
            <person name="Gaya E."/>
        </authorList>
    </citation>
    <scope>NUCLEOTIDE SEQUENCE</scope>
    <source>
        <strain evidence="2">LIQ254RAFAR</strain>
    </source>
</reference>
<accession>A0AA43QMJ8</accession>
<feature type="region of interest" description="Disordered" evidence="1">
    <location>
        <begin position="122"/>
        <end position="309"/>
    </location>
</feature>
<feature type="compositionally biased region" description="Basic and acidic residues" evidence="1">
    <location>
        <begin position="270"/>
        <end position="286"/>
    </location>
</feature>
<evidence type="ECO:0000256" key="1">
    <source>
        <dbReference type="SAM" id="MobiDB-lite"/>
    </source>
</evidence>
<evidence type="ECO:0000313" key="3">
    <source>
        <dbReference type="Proteomes" id="UP001161017"/>
    </source>
</evidence>
<feature type="compositionally biased region" description="Acidic residues" evidence="1">
    <location>
        <begin position="234"/>
        <end position="245"/>
    </location>
</feature>
<name>A0AA43QMJ8_9LECA</name>
<dbReference type="AlphaFoldDB" id="A0AA43QMJ8"/>
<sequence>MGRSKKQYLPDEEYDDGTPPAKGKKRVHRWTEVDTRVLPHAIQKALNNLGYPMPWDEIALELKNGQSGGAVAQHLAKDCAALKESGVKVPSPLKRGGNRNARQESLSITRLASVPFKVSKSGVNNLSQRANDKGARRNFKQNPSKSFQRDDTPPPHPRQNGQYKLARVPVPRMTPAFRQRELDPHPPPFFKPSAPAINGSTSSPRSGGPSAPAVDRSQPHSSPGPSAAAVIDLSDSETVQEDTDGSDSGSGQEITDSSTPKATQGVTDNEPVHEEDNLSAPERIHESSTLPPNYEEQFQLPDPEPASNFSMSSYLGQSWAQHVPPANNTPWSIATAHLGPINPFTGPNPYNYNFHDQTIDPAAFLENELSMSFQDCAASYL</sequence>
<evidence type="ECO:0000313" key="2">
    <source>
        <dbReference type="EMBL" id="MDI1489231.1"/>
    </source>
</evidence>
<feature type="compositionally biased region" description="Polar residues" evidence="1">
    <location>
        <begin position="246"/>
        <end position="267"/>
    </location>
</feature>
<keyword evidence="3" id="KW-1185">Reference proteome</keyword>
<proteinExistence type="predicted"/>
<protein>
    <submittedName>
        <fullName evidence="2">Uncharacterized protein</fullName>
    </submittedName>
</protein>
<dbReference type="Proteomes" id="UP001161017">
    <property type="component" value="Unassembled WGS sequence"/>
</dbReference>
<organism evidence="2 3">
    <name type="scientific">Ramalina farinacea</name>
    <dbReference type="NCBI Taxonomy" id="258253"/>
    <lineage>
        <taxon>Eukaryota</taxon>
        <taxon>Fungi</taxon>
        <taxon>Dikarya</taxon>
        <taxon>Ascomycota</taxon>
        <taxon>Pezizomycotina</taxon>
        <taxon>Lecanoromycetes</taxon>
        <taxon>OSLEUM clade</taxon>
        <taxon>Lecanoromycetidae</taxon>
        <taxon>Lecanorales</taxon>
        <taxon>Lecanorineae</taxon>
        <taxon>Ramalinaceae</taxon>
        <taxon>Ramalina</taxon>
    </lineage>
</organism>
<feature type="compositionally biased region" description="Low complexity" evidence="1">
    <location>
        <begin position="191"/>
        <end position="212"/>
    </location>
</feature>
<gene>
    <name evidence="2" type="ORF">OHK93_008509</name>
</gene>